<comment type="similarity">
    <text evidence="2">Belongs to the TMEM144 family.</text>
</comment>
<dbReference type="WBParaSite" id="L893_g4243.t1">
    <property type="protein sequence ID" value="L893_g4243.t1"/>
    <property type="gene ID" value="L893_g4243"/>
</dbReference>
<dbReference type="AlphaFoldDB" id="A0A1I8AC73"/>
<dbReference type="InterPro" id="IPR012435">
    <property type="entry name" value="TMEM144"/>
</dbReference>
<feature type="transmembrane region" description="Helical" evidence="6">
    <location>
        <begin position="119"/>
        <end position="138"/>
    </location>
</feature>
<evidence type="ECO:0000313" key="7">
    <source>
        <dbReference type="Proteomes" id="UP000095287"/>
    </source>
</evidence>
<accession>A0A1I8AC73</accession>
<evidence type="ECO:0000256" key="4">
    <source>
        <dbReference type="ARBA" id="ARBA00022989"/>
    </source>
</evidence>
<evidence type="ECO:0000313" key="8">
    <source>
        <dbReference type="WBParaSite" id="L893_g4243.t1"/>
    </source>
</evidence>
<dbReference type="PANTHER" id="PTHR16119">
    <property type="entry name" value="TRANSMEMBRANE PROTEIN 144"/>
    <property type="match status" value="1"/>
</dbReference>
<evidence type="ECO:0000256" key="1">
    <source>
        <dbReference type="ARBA" id="ARBA00004141"/>
    </source>
</evidence>
<keyword evidence="5 6" id="KW-0472">Membrane</keyword>
<evidence type="ECO:0000256" key="2">
    <source>
        <dbReference type="ARBA" id="ARBA00005731"/>
    </source>
</evidence>
<dbReference type="Pfam" id="PF07857">
    <property type="entry name" value="TMEM144"/>
    <property type="match status" value="1"/>
</dbReference>
<name>A0A1I8AC73_9BILA</name>
<dbReference type="Proteomes" id="UP000095287">
    <property type="component" value="Unplaced"/>
</dbReference>
<evidence type="ECO:0000256" key="3">
    <source>
        <dbReference type="ARBA" id="ARBA00022692"/>
    </source>
</evidence>
<reference evidence="8" key="1">
    <citation type="submission" date="2016-11" db="UniProtKB">
        <authorList>
            <consortium name="WormBaseParasite"/>
        </authorList>
    </citation>
    <scope>IDENTIFICATION</scope>
</reference>
<feature type="transmembrane region" description="Helical" evidence="6">
    <location>
        <begin position="144"/>
        <end position="166"/>
    </location>
</feature>
<protein>
    <submittedName>
        <fullName evidence="8">Transmembrane protein 144</fullName>
    </submittedName>
</protein>
<keyword evidence="3 6" id="KW-0812">Transmembrane</keyword>
<evidence type="ECO:0000256" key="5">
    <source>
        <dbReference type="ARBA" id="ARBA00023136"/>
    </source>
</evidence>
<comment type="subcellular location">
    <subcellularLocation>
        <location evidence="1">Membrane</location>
        <topology evidence="1">Multi-pass membrane protein</topology>
    </subcellularLocation>
</comment>
<dbReference type="GO" id="GO:0015144">
    <property type="term" value="F:carbohydrate transmembrane transporter activity"/>
    <property type="evidence" value="ECO:0007669"/>
    <property type="project" value="InterPro"/>
</dbReference>
<keyword evidence="7" id="KW-1185">Reference proteome</keyword>
<feature type="transmembrane region" description="Helical" evidence="6">
    <location>
        <begin position="88"/>
        <end position="107"/>
    </location>
</feature>
<evidence type="ECO:0000256" key="6">
    <source>
        <dbReference type="SAM" id="Phobius"/>
    </source>
</evidence>
<dbReference type="GO" id="GO:0016020">
    <property type="term" value="C:membrane"/>
    <property type="evidence" value="ECO:0007669"/>
    <property type="project" value="UniProtKB-SubCell"/>
</dbReference>
<organism evidence="7 8">
    <name type="scientific">Steinernema glaseri</name>
    <dbReference type="NCBI Taxonomy" id="37863"/>
    <lineage>
        <taxon>Eukaryota</taxon>
        <taxon>Metazoa</taxon>
        <taxon>Ecdysozoa</taxon>
        <taxon>Nematoda</taxon>
        <taxon>Chromadorea</taxon>
        <taxon>Rhabditida</taxon>
        <taxon>Tylenchina</taxon>
        <taxon>Panagrolaimomorpha</taxon>
        <taxon>Strongyloidoidea</taxon>
        <taxon>Steinernematidae</taxon>
        <taxon>Steinernema</taxon>
    </lineage>
</organism>
<dbReference type="PANTHER" id="PTHR16119:SF15">
    <property type="entry name" value="TRANSMEMBRANE PROTEIN 144 HOMOLOG"/>
    <property type="match status" value="1"/>
</dbReference>
<sequence length="259" mass="28796">MTPLNSKASIGDDTCLSGDENSFSLMLKGKYYGSAITFVMTCRRDTDEQGDIKLGNSFHDFFVFFPHFAHQIDEVNVKERKSKMDKDVLIGLGGCAIASLAFGSMYVPMKHQKSKNPFFLQWLISVGIILIGYVIQAVEGFPPFYPFAMVGGFFWTVASLCSLPVIERVGMAVGMLLWNTSNCLIGWASGRFGLLGIKQTIPERPWLNFIGLCIMLTGGAAFALVRVERKSENHLPTPIGTPKELQKILRKRGVWIIDN</sequence>
<keyword evidence="4 6" id="KW-1133">Transmembrane helix</keyword>
<dbReference type="InterPro" id="IPR010651">
    <property type="entry name" value="Sugar_transport"/>
</dbReference>
<feature type="transmembrane region" description="Helical" evidence="6">
    <location>
        <begin position="206"/>
        <end position="225"/>
    </location>
</feature>
<proteinExistence type="inferred from homology"/>